<proteinExistence type="predicted"/>
<dbReference type="PIRSF" id="PIRSF031796">
    <property type="entry name" value="UPC031796"/>
    <property type="match status" value="1"/>
</dbReference>
<gene>
    <name evidence="1" type="ORF">SAE02_26620</name>
</gene>
<protein>
    <recommendedName>
        <fullName evidence="3">DNA repair protein MmcB-related protein</fullName>
    </recommendedName>
</protein>
<dbReference type="RefSeq" id="WP_044433156.1">
    <property type="nucleotide sequence ID" value="NZ_BJYZ01000011.1"/>
</dbReference>
<dbReference type="EMBL" id="BJYZ01000011">
    <property type="protein sequence ID" value="GEO38514.1"/>
    <property type="molecule type" value="Genomic_DNA"/>
</dbReference>
<organism evidence="1 2">
    <name type="scientific">Skermanella aerolata</name>
    <dbReference type="NCBI Taxonomy" id="393310"/>
    <lineage>
        <taxon>Bacteria</taxon>
        <taxon>Pseudomonadati</taxon>
        <taxon>Pseudomonadota</taxon>
        <taxon>Alphaproteobacteria</taxon>
        <taxon>Rhodospirillales</taxon>
        <taxon>Azospirillaceae</taxon>
        <taxon>Skermanella</taxon>
    </lineage>
</organism>
<evidence type="ECO:0000313" key="1">
    <source>
        <dbReference type="EMBL" id="GEO38514.1"/>
    </source>
</evidence>
<dbReference type="Pfam" id="PF06319">
    <property type="entry name" value="MmcB-like"/>
    <property type="match status" value="1"/>
</dbReference>
<name>A0A512DPV6_9PROT</name>
<sequence>MELEEFRTAGVAGVADLLTRGVRRALAERGYVSLTEFRLASGRRADVAAVNDAGEIVIVEVKSSVADFRADQKWPEYQAYCDTFFFAVGPDFPADLIPPECGLMVADGFGAVVLRDAPVTRLNAARRKAVVLRLALAASGRLHRLEDPMLDMAVGMAG</sequence>
<dbReference type="InterPro" id="IPR009394">
    <property type="entry name" value="MmcB-like"/>
</dbReference>
<keyword evidence="2" id="KW-1185">Reference proteome</keyword>
<reference evidence="1 2" key="1">
    <citation type="submission" date="2019-07" db="EMBL/GenBank/DDBJ databases">
        <title>Whole genome shotgun sequence of Skermanella aerolata NBRC 106429.</title>
        <authorList>
            <person name="Hosoyama A."/>
            <person name="Uohara A."/>
            <person name="Ohji S."/>
            <person name="Ichikawa N."/>
        </authorList>
    </citation>
    <scope>NUCLEOTIDE SEQUENCE [LARGE SCALE GENOMIC DNA]</scope>
    <source>
        <strain evidence="1 2">NBRC 106429</strain>
    </source>
</reference>
<dbReference type="AlphaFoldDB" id="A0A512DPV6"/>
<dbReference type="OrthoDB" id="5194526at2"/>
<evidence type="ECO:0008006" key="3">
    <source>
        <dbReference type="Google" id="ProtNLM"/>
    </source>
</evidence>
<comment type="caution">
    <text evidence="1">The sequence shown here is derived from an EMBL/GenBank/DDBJ whole genome shotgun (WGS) entry which is preliminary data.</text>
</comment>
<dbReference type="Proteomes" id="UP000321523">
    <property type="component" value="Unassembled WGS sequence"/>
</dbReference>
<evidence type="ECO:0000313" key="2">
    <source>
        <dbReference type="Proteomes" id="UP000321523"/>
    </source>
</evidence>
<accession>A0A512DPV6</accession>